<keyword evidence="4" id="KW-0158">Chromosome</keyword>
<evidence type="ECO:0000256" key="4">
    <source>
        <dbReference type="ARBA" id="ARBA00022454"/>
    </source>
</evidence>
<evidence type="ECO:0000256" key="3">
    <source>
        <dbReference type="ARBA" id="ARBA00005795"/>
    </source>
</evidence>
<sequence length="271" mass="31718">MELNQQNPAPGDIQDKEYVVDRKDKIIEECEELWKQMEKCQQEIALTGGERLNPSDAQLPLLMMRLKSLTAECNQWLERTPDIIPLNAENLVALGKEELQKLDHDLEILLSTVQSKNQKLHEDLRREQGWLDEQEELVASLNEICKELKNQVIPVSEKRTLLELKTKMTKIRRHRQKLLTSLGEVLDKHFPLPEENGNKKRKRECQPNARLMTMHEILEILINSLLHSPHDPYVKINDSFWPPYIELLLRSGIALRHQDDPSQIRLEAFHQ</sequence>
<dbReference type="CTD" id="64105"/>
<dbReference type="GeneTree" id="ENSGT00390000006243"/>
<dbReference type="GO" id="GO:0000939">
    <property type="term" value="C:inner kinetochore"/>
    <property type="evidence" value="ECO:0007669"/>
    <property type="project" value="Ensembl"/>
</dbReference>
<keyword evidence="9" id="KW-1185">Reference proteome</keyword>
<dbReference type="RefSeq" id="XP_027719371.1">
    <property type="nucleotide sequence ID" value="XM_027863570.1"/>
</dbReference>
<keyword evidence="5" id="KW-0175">Coiled coil</keyword>
<dbReference type="Pfam" id="PF11802">
    <property type="entry name" value="CENP-K"/>
    <property type="match status" value="1"/>
</dbReference>
<evidence type="ECO:0000313" key="8">
    <source>
        <dbReference type="Ensembl" id="ENSVURP00010027215.1"/>
    </source>
</evidence>
<evidence type="ECO:0000256" key="7">
    <source>
        <dbReference type="ARBA" id="ARBA00023328"/>
    </source>
</evidence>
<evidence type="ECO:0000313" key="9">
    <source>
        <dbReference type="Proteomes" id="UP000314987"/>
    </source>
</evidence>
<dbReference type="Proteomes" id="UP000314987">
    <property type="component" value="Unassembled WGS sequence"/>
</dbReference>
<dbReference type="OrthoDB" id="9445768at2759"/>
<dbReference type="RefSeq" id="XP_027719369.1">
    <property type="nucleotide sequence ID" value="XM_027863568.1"/>
</dbReference>
<dbReference type="GO" id="GO:0000070">
    <property type="term" value="P:mitotic sister chromatid segregation"/>
    <property type="evidence" value="ECO:0007669"/>
    <property type="project" value="TreeGrafter"/>
</dbReference>
<dbReference type="Ensembl" id="ENSVURT00010030996.1">
    <property type="protein sequence ID" value="ENSVURP00010027215.1"/>
    <property type="gene ID" value="ENSVURG00010020831.1"/>
</dbReference>
<proteinExistence type="inferred from homology"/>
<comment type="subcellular location">
    <subcellularLocation>
        <location evidence="2">Chromosome</location>
        <location evidence="2">Centromere</location>
    </subcellularLocation>
    <subcellularLocation>
        <location evidence="1">Nucleus</location>
    </subcellularLocation>
</comment>
<dbReference type="GeneID" id="114044212"/>
<reference evidence="8" key="2">
    <citation type="submission" date="2025-08" db="UniProtKB">
        <authorList>
            <consortium name="Ensembl"/>
        </authorList>
    </citation>
    <scope>IDENTIFICATION</scope>
</reference>
<evidence type="ECO:0000256" key="1">
    <source>
        <dbReference type="ARBA" id="ARBA00004123"/>
    </source>
</evidence>
<dbReference type="AlphaFoldDB" id="A0A4X2M0N2"/>
<reference evidence="9" key="1">
    <citation type="submission" date="2018-12" db="EMBL/GenBank/DDBJ databases">
        <authorList>
            <person name="Yazar S."/>
        </authorList>
    </citation>
    <scope>NUCLEOTIDE SEQUENCE [LARGE SCALE GENOMIC DNA]</scope>
</reference>
<dbReference type="STRING" id="29139.ENSVURP00010027215"/>
<keyword evidence="6" id="KW-0539">Nucleus</keyword>
<dbReference type="RefSeq" id="XP_027719368.1">
    <property type="nucleotide sequence ID" value="XM_027863567.1"/>
</dbReference>
<dbReference type="OMA" id="QNEIILC"/>
<comment type="similarity">
    <text evidence="3">Belongs to the CENP-K/MCM22 family.</text>
</comment>
<dbReference type="InterPro" id="IPR020993">
    <property type="entry name" value="Centromere_CenpK"/>
</dbReference>
<protein>
    <submittedName>
        <fullName evidence="8">Centromere protein K</fullName>
    </submittedName>
</protein>
<evidence type="ECO:0000256" key="2">
    <source>
        <dbReference type="ARBA" id="ARBA00004584"/>
    </source>
</evidence>
<accession>A0A4X2M0N2</accession>
<evidence type="ECO:0000256" key="5">
    <source>
        <dbReference type="ARBA" id="ARBA00023054"/>
    </source>
</evidence>
<name>A0A4X2M0N2_VOMUR</name>
<dbReference type="GO" id="GO:0005634">
    <property type="term" value="C:nucleus"/>
    <property type="evidence" value="ECO:0007669"/>
    <property type="project" value="UniProtKB-SubCell"/>
</dbReference>
<reference evidence="8" key="3">
    <citation type="submission" date="2025-09" db="UniProtKB">
        <authorList>
            <consortium name="Ensembl"/>
        </authorList>
    </citation>
    <scope>IDENTIFICATION</scope>
</reference>
<dbReference type="PANTHER" id="PTHR14401:SF6">
    <property type="entry name" value="CENTROMERE PROTEIN K"/>
    <property type="match status" value="1"/>
</dbReference>
<organism evidence="8 9">
    <name type="scientific">Vombatus ursinus</name>
    <name type="common">Common wombat</name>
    <dbReference type="NCBI Taxonomy" id="29139"/>
    <lineage>
        <taxon>Eukaryota</taxon>
        <taxon>Metazoa</taxon>
        <taxon>Chordata</taxon>
        <taxon>Craniata</taxon>
        <taxon>Vertebrata</taxon>
        <taxon>Euteleostomi</taxon>
        <taxon>Mammalia</taxon>
        <taxon>Metatheria</taxon>
        <taxon>Diprotodontia</taxon>
        <taxon>Vombatidae</taxon>
        <taxon>Vombatus</taxon>
    </lineage>
</organism>
<dbReference type="PANTHER" id="PTHR14401">
    <property type="entry name" value="CENTROMERE PROTEIN K"/>
    <property type="match status" value="1"/>
</dbReference>
<evidence type="ECO:0000256" key="6">
    <source>
        <dbReference type="ARBA" id="ARBA00023242"/>
    </source>
</evidence>
<gene>
    <name evidence="8" type="primary">CENPK</name>
</gene>
<dbReference type="GO" id="GO:0051382">
    <property type="term" value="P:kinetochore assembly"/>
    <property type="evidence" value="ECO:0007669"/>
    <property type="project" value="InterPro"/>
</dbReference>
<keyword evidence="7" id="KW-0137">Centromere</keyword>